<comment type="similarity">
    <text evidence="2 3">Belongs to the small heat shock protein (HSP20) family.</text>
</comment>
<dbReference type="PANTHER" id="PTHR46733:SF3">
    <property type="entry name" value="26.5 KDA HEAT SHOCK PROTEIN, MITOCHONDRIAL"/>
    <property type="match status" value="1"/>
</dbReference>
<dbReference type="GO" id="GO:0009408">
    <property type="term" value="P:response to heat"/>
    <property type="evidence" value="ECO:0007669"/>
    <property type="project" value="InterPro"/>
</dbReference>
<evidence type="ECO:0000256" key="2">
    <source>
        <dbReference type="PROSITE-ProRule" id="PRU00285"/>
    </source>
</evidence>
<dbReference type="PROSITE" id="PS01031">
    <property type="entry name" value="SHSP"/>
    <property type="match status" value="1"/>
</dbReference>
<evidence type="ECO:0000256" key="3">
    <source>
        <dbReference type="RuleBase" id="RU003616"/>
    </source>
</evidence>
<feature type="domain" description="SHSP" evidence="4">
    <location>
        <begin position="280"/>
        <end position="341"/>
    </location>
</feature>
<dbReference type="OrthoDB" id="1431247at2759"/>
<evidence type="ECO:0000256" key="1">
    <source>
        <dbReference type="ARBA" id="ARBA00023016"/>
    </source>
</evidence>
<reference evidence="5 6" key="1">
    <citation type="submission" date="2019-07" db="EMBL/GenBank/DDBJ databases">
        <title>De Novo Assembly of kiwifruit Actinidia rufa.</title>
        <authorList>
            <person name="Sugita-Konishi S."/>
            <person name="Sato K."/>
            <person name="Mori E."/>
            <person name="Abe Y."/>
            <person name="Kisaki G."/>
            <person name="Hamano K."/>
            <person name="Suezawa K."/>
            <person name="Otani M."/>
            <person name="Fukuda T."/>
            <person name="Manabe T."/>
            <person name="Gomi K."/>
            <person name="Tabuchi M."/>
            <person name="Akimitsu K."/>
            <person name="Kataoka I."/>
        </authorList>
    </citation>
    <scope>NUCLEOTIDE SEQUENCE [LARGE SCALE GENOMIC DNA]</scope>
    <source>
        <strain evidence="6">cv. Fuchu</strain>
    </source>
</reference>
<dbReference type="Gene3D" id="2.60.40.790">
    <property type="match status" value="1"/>
</dbReference>
<gene>
    <name evidence="5" type="ORF">Acr_11g0013470</name>
</gene>
<evidence type="ECO:0000313" key="5">
    <source>
        <dbReference type="EMBL" id="GFY97041.1"/>
    </source>
</evidence>
<dbReference type="Proteomes" id="UP000585474">
    <property type="component" value="Unassembled WGS sequence"/>
</dbReference>
<dbReference type="InterPro" id="IPR002068">
    <property type="entry name" value="A-crystallin/Hsp20_dom"/>
</dbReference>
<accession>A0A7J0FEC0</accession>
<dbReference type="CDD" id="cd06464">
    <property type="entry name" value="ACD_sHsps-like"/>
    <property type="match status" value="1"/>
</dbReference>
<comment type="caution">
    <text evidence="5">The sequence shown here is derived from an EMBL/GenBank/DDBJ whole genome shotgun (WGS) entry which is preliminary data.</text>
</comment>
<proteinExistence type="inferred from homology"/>
<dbReference type="PANTHER" id="PTHR46733">
    <property type="entry name" value="26.5 KDA HEAT SHOCK PROTEIN, MITOCHONDRIAL"/>
    <property type="match status" value="1"/>
</dbReference>
<dbReference type="EMBL" id="BJWL01000011">
    <property type="protein sequence ID" value="GFY97041.1"/>
    <property type="molecule type" value="Genomic_DNA"/>
</dbReference>
<dbReference type="AlphaFoldDB" id="A0A7J0FEC0"/>
<name>A0A7J0FEC0_9ERIC</name>
<protein>
    <submittedName>
        <fullName evidence="5">HSP20-like chaperones superfamily protein</fullName>
    </submittedName>
</protein>
<dbReference type="InterPro" id="IPR044587">
    <property type="entry name" value="HSP21-like"/>
</dbReference>
<evidence type="ECO:0000259" key="4">
    <source>
        <dbReference type="PROSITE" id="PS01031"/>
    </source>
</evidence>
<keyword evidence="6" id="KW-1185">Reference proteome</keyword>
<sequence length="341" mass="38181">MCRGEVLTHACTCRGGAARARREMSHVSCAREAIHMVPTRASAVPRFMPLAPHSATSSTTSTRIIQGIFSLFSPYGDFSAFRIHLRGWFSEILILFGRSKLAEHSLGLMILLSAMKEARKASVGILRESVMVLEGSGVPVDEGKASRMLSRKSYGGTGSEVVRMDNLKIYQITLQRLEGEIVEVHPTWMSPNPVAKLKPGWDSHGNIHHNNLVIAMRNQRAKRCLEQRRTINPSCPPKRKLRRRGLWRKDNNDLVPALHDFMPSGIGSSLVQAAKNINKLLENLAPSRLLGRVKEQDNGYKLRYSMPGLSKEDLKITVEDGILRIKGDHKEEEEQDSDDEQ</sequence>
<dbReference type="SUPFAM" id="SSF49764">
    <property type="entry name" value="HSP20-like chaperones"/>
    <property type="match status" value="1"/>
</dbReference>
<dbReference type="InterPro" id="IPR008978">
    <property type="entry name" value="HSP20-like_chaperone"/>
</dbReference>
<dbReference type="Pfam" id="PF00011">
    <property type="entry name" value="HSP20"/>
    <property type="match status" value="1"/>
</dbReference>
<organism evidence="5 6">
    <name type="scientific">Actinidia rufa</name>
    <dbReference type="NCBI Taxonomy" id="165716"/>
    <lineage>
        <taxon>Eukaryota</taxon>
        <taxon>Viridiplantae</taxon>
        <taxon>Streptophyta</taxon>
        <taxon>Embryophyta</taxon>
        <taxon>Tracheophyta</taxon>
        <taxon>Spermatophyta</taxon>
        <taxon>Magnoliopsida</taxon>
        <taxon>eudicotyledons</taxon>
        <taxon>Gunneridae</taxon>
        <taxon>Pentapetalae</taxon>
        <taxon>asterids</taxon>
        <taxon>Ericales</taxon>
        <taxon>Actinidiaceae</taxon>
        <taxon>Actinidia</taxon>
    </lineage>
</organism>
<evidence type="ECO:0000313" key="6">
    <source>
        <dbReference type="Proteomes" id="UP000585474"/>
    </source>
</evidence>
<keyword evidence="1" id="KW-0346">Stress response</keyword>